<dbReference type="Proteomes" id="UP000477834">
    <property type="component" value="Unassembled WGS sequence"/>
</dbReference>
<protein>
    <submittedName>
        <fullName evidence="1">Uncharacterized protein</fullName>
    </submittedName>
</protein>
<reference evidence="1 2" key="1">
    <citation type="submission" date="2019-10" db="EMBL/GenBank/DDBJ databases">
        <title>Streptococcus mitis of the oral and urogenital tracts.</title>
        <authorList>
            <person name="Price T."/>
            <person name="Mores C.R."/>
            <person name="Putonti C."/>
            <person name="Wolfe A.J."/>
        </authorList>
    </citation>
    <scope>NUCLEOTIDE SEQUENCE [LARGE SCALE GENOMIC DNA]</scope>
    <source>
        <strain evidence="1 2">SM05</strain>
    </source>
</reference>
<evidence type="ECO:0000313" key="1">
    <source>
        <dbReference type="EMBL" id="MQQ64218.1"/>
    </source>
</evidence>
<accession>A0A6L5H4M3</accession>
<gene>
    <name evidence="1" type="ORF">GEZ69_07205</name>
</gene>
<dbReference type="AlphaFoldDB" id="A0A6L5H4M3"/>
<comment type="caution">
    <text evidence="1">The sequence shown here is derived from an EMBL/GenBank/DDBJ whole genome shotgun (WGS) entry which is preliminary data.</text>
</comment>
<name>A0A6L5H4M3_STRMT</name>
<sequence length="84" mass="9878">MIILSKSICYTFFNLDLSWGFGGVPPHFHIVCFLNREVCNGRRYDFWDIVDTISELAKPYKNVEDILKNVLTVSVSLHCQYRYQ</sequence>
<proteinExistence type="predicted"/>
<organism evidence="1 2">
    <name type="scientific">Streptococcus mitis</name>
    <dbReference type="NCBI Taxonomy" id="28037"/>
    <lineage>
        <taxon>Bacteria</taxon>
        <taxon>Bacillati</taxon>
        <taxon>Bacillota</taxon>
        <taxon>Bacilli</taxon>
        <taxon>Lactobacillales</taxon>
        <taxon>Streptococcaceae</taxon>
        <taxon>Streptococcus</taxon>
        <taxon>Streptococcus mitis group</taxon>
    </lineage>
</organism>
<evidence type="ECO:0000313" key="2">
    <source>
        <dbReference type="Proteomes" id="UP000477834"/>
    </source>
</evidence>
<dbReference type="EMBL" id="WIKE01000007">
    <property type="protein sequence ID" value="MQQ64218.1"/>
    <property type="molecule type" value="Genomic_DNA"/>
</dbReference>